<comment type="similarity">
    <text evidence="1">Belongs to the glycosyltransferase GT106 family.</text>
</comment>
<evidence type="ECO:0000256" key="2">
    <source>
        <dbReference type="ARBA" id="ARBA00022679"/>
    </source>
</evidence>
<dbReference type="InterPro" id="IPR024709">
    <property type="entry name" value="FucosylTrfase_pln"/>
</dbReference>
<protein>
    <recommendedName>
        <fullName evidence="5">O-fucosyltransferase family protein</fullName>
    </recommendedName>
</protein>
<dbReference type="AlphaFoldDB" id="A0A835TCY7"/>
<name>A0A835TCY7_9CHLO</name>
<dbReference type="EMBL" id="JAEHOD010000035">
    <property type="protein sequence ID" value="KAG2441392.1"/>
    <property type="molecule type" value="Genomic_DNA"/>
</dbReference>
<dbReference type="OrthoDB" id="527642at2759"/>
<dbReference type="CDD" id="cd11296">
    <property type="entry name" value="O-FucT_like"/>
    <property type="match status" value="1"/>
</dbReference>
<keyword evidence="2" id="KW-0808">Transferase</keyword>
<feature type="region of interest" description="Disordered" evidence="6">
    <location>
        <begin position="1"/>
        <end position="41"/>
    </location>
</feature>
<proteinExistence type="inferred from homology"/>
<evidence type="ECO:0000313" key="7">
    <source>
        <dbReference type="EMBL" id="KAG2441392.1"/>
    </source>
</evidence>
<comment type="caution">
    <text evidence="7">The sequence shown here is derived from an EMBL/GenBank/DDBJ whole genome shotgun (WGS) entry which is preliminary data.</text>
</comment>
<evidence type="ECO:0000256" key="3">
    <source>
        <dbReference type="ARBA" id="ARBA00023253"/>
    </source>
</evidence>
<evidence type="ECO:0000256" key="4">
    <source>
        <dbReference type="ARBA" id="ARBA00023277"/>
    </source>
</evidence>
<dbReference type="Proteomes" id="UP000613740">
    <property type="component" value="Unassembled WGS sequence"/>
</dbReference>
<accession>A0A835TCY7</accession>
<reference evidence="7" key="1">
    <citation type="journal article" date="2020" name="bioRxiv">
        <title>Comparative genomics of Chlamydomonas.</title>
        <authorList>
            <person name="Craig R.J."/>
            <person name="Hasan A.R."/>
            <person name="Ness R.W."/>
            <person name="Keightley P.D."/>
        </authorList>
    </citation>
    <scope>NUCLEOTIDE SEQUENCE</scope>
    <source>
        <strain evidence="7">CCAP 11/173</strain>
    </source>
</reference>
<dbReference type="PANTHER" id="PTHR31288">
    <property type="entry name" value="O-FUCOSYLTRANSFERASE FAMILY PROTEIN"/>
    <property type="match status" value="1"/>
</dbReference>
<dbReference type="PANTHER" id="PTHR31288:SF22">
    <property type="entry name" value="O-FUCOSYLTRANSFERASE 9"/>
    <property type="match status" value="1"/>
</dbReference>
<evidence type="ECO:0000256" key="1">
    <source>
        <dbReference type="ARBA" id="ARBA00007737"/>
    </source>
</evidence>
<keyword evidence="4" id="KW-0119">Carbohydrate metabolism</keyword>
<dbReference type="InterPro" id="IPR019378">
    <property type="entry name" value="GDP-Fuc_O-FucTrfase"/>
</dbReference>
<gene>
    <name evidence="7" type="ORF">HYH02_009981</name>
</gene>
<dbReference type="GO" id="GO:0006004">
    <property type="term" value="P:fucose metabolic process"/>
    <property type="evidence" value="ECO:0007669"/>
    <property type="project" value="UniProtKB-KW"/>
</dbReference>
<keyword evidence="3" id="KW-0294">Fucose metabolism</keyword>
<evidence type="ECO:0000256" key="5">
    <source>
        <dbReference type="ARBA" id="ARBA00030350"/>
    </source>
</evidence>
<organism evidence="7 8">
    <name type="scientific">Chlamydomonas schloesseri</name>
    <dbReference type="NCBI Taxonomy" id="2026947"/>
    <lineage>
        <taxon>Eukaryota</taxon>
        <taxon>Viridiplantae</taxon>
        <taxon>Chlorophyta</taxon>
        <taxon>core chlorophytes</taxon>
        <taxon>Chlorophyceae</taxon>
        <taxon>CS clade</taxon>
        <taxon>Chlamydomonadales</taxon>
        <taxon>Chlamydomonadaceae</taxon>
        <taxon>Chlamydomonas</taxon>
    </lineage>
</organism>
<sequence>MEKLDAVPAQAGARDLKSAGHRASWTAPGVPQQAGRAATSDQATWRDWLASSWSPLASSTSLSSSLTPSLAEAASLAAGGAWRSWGRTRRRLGDELGEKPEAAHRLPELPGGYLYPVLAWGPNNQVAGLKEALVLGRMLGRTVIVHDILNHYDDKPAEGAASGGGDVHRSMDFSLVFDFDHLSRHQSVVTLAERLEAGWDARLDAVAHFGPKFLAQIKNARALNVSDEGAEYIDFERFDCSGEQMEEVKQRLMQHKVVAFIVYENIVRDAGHGIKLRVTGELCHDEYLRVSGQLTKSDALVAMATEFRAKRLGGGKEPYMAIHVRPYPDTCLYLWKRDKYNMDLAKRSCKNKNLYNVFVDQTVKAMKARQLKSLFVMSYPDLRPRISAMFAAVGVEPIYYSEADLEEAVGYMSVSLLGMVEEEIAYEADAFIGTSYSSMSSIIMQERYARGKPKGSTSTFTRTS</sequence>
<evidence type="ECO:0000256" key="6">
    <source>
        <dbReference type="SAM" id="MobiDB-lite"/>
    </source>
</evidence>
<dbReference type="Gene3D" id="3.40.50.11350">
    <property type="match status" value="1"/>
</dbReference>
<evidence type="ECO:0000313" key="8">
    <source>
        <dbReference type="Proteomes" id="UP000613740"/>
    </source>
</evidence>
<keyword evidence="8" id="KW-1185">Reference proteome</keyword>
<dbReference type="Pfam" id="PF10250">
    <property type="entry name" value="O-FucT"/>
    <property type="match status" value="1"/>
</dbReference>
<dbReference type="GO" id="GO:0016740">
    <property type="term" value="F:transferase activity"/>
    <property type="evidence" value="ECO:0007669"/>
    <property type="project" value="UniProtKB-KW"/>
</dbReference>